<evidence type="ECO:0000313" key="1">
    <source>
        <dbReference type="EMBL" id="KAH7910095.1"/>
    </source>
</evidence>
<sequence>MKPSSRLSTPPPTVPIAYNIAGCSEHSGKYVAENIIVDAPTDQASRWSGAQPGAGAKQWVLLKLEEQSVVKSITFGKFHRKHPCNMKEFKLYVGLSPEHMIHVLHTGLKDDAIPETFAVRHVNREGIPFPVSYIKIVPLSAHGQSFHISIWHVAISGITERAYVDRIRAEYDEYREAITLRRILKHLRQRRLLTPYTSILARSSLTFEHPLLTTLHTSLVLDGSFARAESLLAQISAAGLFDDYLRARQPHAAWTRLEGVDADGDACAPSRRGGHAMCIDPDDGVIYLFGGWDGHKSLADFWAYDIKTGRWRVISANTEVEKNGPVARSCHKMCFCARTGCIYLLGRMGDGDIGAGVGAGNGSEEAMRMAGENPGERPTALCSEFYRYHTRGLDVGKWDLLSFDTASSGGPPLIYDHQMVMDSDAQILYVSGGRLVDADIENPKYAAFYSYNVRTSKWRLLQPPSAPSYLSSSSGMALRFGHSMVLDSASRTLFIFAGQREDRYLADMYAYDIETNTVTELFSNFSAAGGPDSCFTQRAVVDVELREIYVFCGLTRAQQSSALTVLRSDAPNWVYRYDRPSRPGQWTQILPLPAPPDMASTPTSISTFDPHNPVETMAAPIPRYAHQVVYDARTRTVFMHGGNSGEARVTGAEGEGSGGARVRDGHDNERGESADERSDSGDEGDHRVRRRRMRKSSNETRLDDFWRMALVRAMPEEVIRQGRYLIRRQQFREMCESQPYAPVQALRFLQTEVSAVVNHDDPEEAGVFRSLLEHLLSPAPPPPADTYSPLPLIQYDNGDGNGDDAGGREPPKKRSRSNSPEGEGAWTSSLEGVDDADEVMALTLPAAEHSGRKRTHAVLSMDPDPLELELEAAYHGQESGKGKAAGTGREVSAERFQQRTEVFEGLLAFVAECSKEPRGSLLDMVDVE</sequence>
<accession>A0ACB8A9N4</accession>
<comment type="caution">
    <text evidence="1">The sequence shown here is derived from an EMBL/GenBank/DDBJ whole genome shotgun (WGS) entry which is preliminary data.</text>
</comment>
<organism evidence="1 2">
    <name type="scientific">Hygrophoropsis aurantiaca</name>
    <dbReference type="NCBI Taxonomy" id="72124"/>
    <lineage>
        <taxon>Eukaryota</taxon>
        <taxon>Fungi</taxon>
        <taxon>Dikarya</taxon>
        <taxon>Basidiomycota</taxon>
        <taxon>Agaricomycotina</taxon>
        <taxon>Agaricomycetes</taxon>
        <taxon>Agaricomycetidae</taxon>
        <taxon>Boletales</taxon>
        <taxon>Coniophorineae</taxon>
        <taxon>Hygrophoropsidaceae</taxon>
        <taxon>Hygrophoropsis</taxon>
    </lineage>
</organism>
<dbReference type="EMBL" id="MU267727">
    <property type="protein sequence ID" value="KAH7910095.1"/>
    <property type="molecule type" value="Genomic_DNA"/>
</dbReference>
<keyword evidence="2" id="KW-1185">Reference proteome</keyword>
<dbReference type="Proteomes" id="UP000790377">
    <property type="component" value="Unassembled WGS sequence"/>
</dbReference>
<gene>
    <name evidence="1" type="ORF">BJ138DRAFT_1193636</name>
</gene>
<reference evidence="1" key="1">
    <citation type="journal article" date="2021" name="New Phytol.">
        <title>Evolutionary innovations through gain and loss of genes in the ectomycorrhizal Boletales.</title>
        <authorList>
            <person name="Wu G."/>
            <person name="Miyauchi S."/>
            <person name="Morin E."/>
            <person name="Kuo A."/>
            <person name="Drula E."/>
            <person name="Varga T."/>
            <person name="Kohler A."/>
            <person name="Feng B."/>
            <person name="Cao Y."/>
            <person name="Lipzen A."/>
            <person name="Daum C."/>
            <person name="Hundley H."/>
            <person name="Pangilinan J."/>
            <person name="Johnson J."/>
            <person name="Barry K."/>
            <person name="LaButti K."/>
            <person name="Ng V."/>
            <person name="Ahrendt S."/>
            <person name="Min B."/>
            <person name="Choi I.G."/>
            <person name="Park H."/>
            <person name="Plett J.M."/>
            <person name="Magnuson J."/>
            <person name="Spatafora J.W."/>
            <person name="Nagy L.G."/>
            <person name="Henrissat B."/>
            <person name="Grigoriev I.V."/>
            <person name="Yang Z.L."/>
            <person name="Xu J."/>
            <person name="Martin F.M."/>
        </authorList>
    </citation>
    <scope>NUCLEOTIDE SEQUENCE</scope>
    <source>
        <strain evidence="1">ATCC 28755</strain>
    </source>
</reference>
<feature type="non-terminal residue" evidence="1">
    <location>
        <position position="928"/>
    </location>
</feature>
<protein>
    <submittedName>
        <fullName evidence="1">Muskelin N-terminus-domain-containing protein</fullName>
    </submittedName>
</protein>
<evidence type="ECO:0000313" key="2">
    <source>
        <dbReference type="Proteomes" id="UP000790377"/>
    </source>
</evidence>
<proteinExistence type="predicted"/>
<name>A0ACB8A9N4_9AGAM</name>